<keyword evidence="3 7" id="KW-0812">Transmembrane</keyword>
<dbReference type="EMBL" id="JAOQJQ010000001">
    <property type="protein sequence ID" value="MCU6760929.1"/>
    <property type="molecule type" value="Genomic_DNA"/>
</dbReference>
<evidence type="ECO:0000256" key="4">
    <source>
        <dbReference type="ARBA" id="ARBA00022989"/>
    </source>
</evidence>
<accession>A0ABT2TFH3</accession>
<keyword evidence="4 7" id="KW-1133">Transmembrane helix</keyword>
<evidence type="ECO:0000256" key="7">
    <source>
        <dbReference type="SAM" id="Phobius"/>
    </source>
</evidence>
<dbReference type="Proteomes" id="UP001652442">
    <property type="component" value="Unassembled WGS sequence"/>
</dbReference>
<evidence type="ECO:0000256" key="5">
    <source>
        <dbReference type="ARBA" id="ARBA00023306"/>
    </source>
</evidence>
<comment type="caution">
    <text evidence="8">The sequence shown here is derived from an EMBL/GenBank/DDBJ whole genome shotgun (WGS) entry which is preliminary data.</text>
</comment>
<feature type="region of interest" description="Disordered" evidence="6">
    <location>
        <begin position="254"/>
        <end position="307"/>
    </location>
</feature>
<keyword evidence="1" id="KW-1003">Cell membrane</keyword>
<dbReference type="PANTHER" id="PTHR37820">
    <property type="entry name" value="CELL DIVISION PROTEIN DIVIB"/>
    <property type="match status" value="1"/>
</dbReference>
<evidence type="ECO:0000256" key="1">
    <source>
        <dbReference type="ARBA" id="ARBA00022475"/>
    </source>
</evidence>
<evidence type="ECO:0000256" key="6">
    <source>
        <dbReference type="SAM" id="MobiDB-lite"/>
    </source>
</evidence>
<keyword evidence="7" id="KW-0472">Membrane</keyword>
<keyword evidence="5" id="KW-0131">Cell cycle</keyword>
<dbReference type="RefSeq" id="WP_158423807.1">
    <property type="nucleotide sequence ID" value="NZ_JAOQJQ010000001.1"/>
</dbReference>
<dbReference type="PANTHER" id="PTHR37820:SF1">
    <property type="entry name" value="CELL DIVISION PROTEIN FTSQ"/>
    <property type="match status" value="1"/>
</dbReference>
<protein>
    <submittedName>
        <fullName evidence="8">FtsQ-type POTRA domain-containing protein</fullName>
    </submittedName>
</protein>
<feature type="compositionally biased region" description="Basic and acidic residues" evidence="6">
    <location>
        <begin position="268"/>
        <end position="307"/>
    </location>
</feature>
<sequence>MIREKRRRRRKRKRILRIILTILVIAALAALIVFKVFTVEKVEITGNELYTNQQIEDWVLNDEHSWNSLYVYFKYKLKETKELPFVDSMDISLKSPHTVKINVYEKGVLGYLYVPSLGKNAYFDKDGFVVELSSDIIEGTTKISGISVETAQLYKKLPLENESILKTLLNVSQLLKKYELEPEIIYVTPEDQVLLSYGNIQVNVGGNVNLNEKIVRLQKIMPEVAKMKGTLHLEDWSETNTDIYFEKNELTEIPKDVQQVPKSGSTEENSKKEENSNAEDSAQKDSGQKASDSKKDDQSSDKKDTAN</sequence>
<evidence type="ECO:0000256" key="3">
    <source>
        <dbReference type="ARBA" id="ARBA00022692"/>
    </source>
</evidence>
<dbReference type="InterPro" id="IPR050487">
    <property type="entry name" value="FtsQ_DivIB"/>
</dbReference>
<evidence type="ECO:0000313" key="8">
    <source>
        <dbReference type="EMBL" id="MCU6760929.1"/>
    </source>
</evidence>
<reference evidence="8 9" key="1">
    <citation type="journal article" date="2021" name="ISME Commun">
        <title>Automated analysis of genomic sequences facilitates high-throughput and comprehensive description of bacteria.</title>
        <authorList>
            <person name="Hitch T.C.A."/>
        </authorList>
    </citation>
    <scope>NUCLEOTIDE SEQUENCE [LARGE SCALE GENOMIC DNA]</scope>
    <source>
        <strain evidence="8 9">Sanger_109</strain>
    </source>
</reference>
<organism evidence="8 9">
    <name type="scientific">Brotonthovivens ammoniilytica</name>
    <dbReference type="NCBI Taxonomy" id="2981725"/>
    <lineage>
        <taxon>Bacteria</taxon>
        <taxon>Bacillati</taxon>
        <taxon>Bacillota</taxon>
        <taxon>Clostridia</taxon>
        <taxon>Lachnospirales</taxon>
        <taxon>Lachnospiraceae</taxon>
        <taxon>Brotonthovivens</taxon>
    </lineage>
</organism>
<evidence type="ECO:0000256" key="2">
    <source>
        <dbReference type="ARBA" id="ARBA00022618"/>
    </source>
</evidence>
<name>A0ABT2TFH3_9FIRM</name>
<gene>
    <name evidence="8" type="ORF">OCV88_01095</name>
</gene>
<keyword evidence="2" id="KW-0132">Cell division</keyword>
<proteinExistence type="predicted"/>
<keyword evidence="9" id="KW-1185">Reference proteome</keyword>
<feature type="transmembrane region" description="Helical" evidence="7">
    <location>
        <begin position="15"/>
        <end position="37"/>
    </location>
</feature>
<evidence type="ECO:0000313" key="9">
    <source>
        <dbReference type="Proteomes" id="UP001652442"/>
    </source>
</evidence>